<dbReference type="EMBL" id="FXAR01000001">
    <property type="protein sequence ID" value="SMG09531.1"/>
    <property type="molecule type" value="Genomic_DNA"/>
</dbReference>
<dbReference type="SUPFAM" id="SSF51004">
    <property type="entry name" value="C-terminal (heme d1) domain of cytochrome cd1-nitrite reductase"/>
    <property type="match status" value="1"/>
</dbReference>
<feature type="chain" id="PRO_5012801405" evidence="2">
    <location>
        <begin position="27"/>
        <end position="563"/>
    </location>
</feature>
<dbReference type="InterPro" id="IPR052956">
    <property type="entry name" value="Mesenchyme-surface_protein"/>
</dbReference>
<feature type="domain" description="Choice-of-anchor I" evidence="3">
    <location>
        <begin position="58"/>
        <end position="543"/>
    </location>
</feature>
<name>A0A1X7I5K1_9CORY</name>
<organism evidence="4 5">
    <name type="scientific">Corynebacterium pollutisoli</name>
    <dbReference type="NCBI Taxonomy" id="1610489"/>
    <lineage>
        <taxon>Bacteria</taxon>
        <taxon>Bacillati</taxon>
        <taxon>Actinomycetota</taxon>
        <taxon>Actinomycetes</taxon>
        <taxon>Mycobacteriales</taxon>
        <taxon>Corynebacteriaceae</taxon>
        <taxon>Corynebacterium</taxon>
    </lineage>
</organism>
<protein>
    <submittedName>
        <fullName evidence="4">LVIVD repeat-containing protein</fullName>
    </submittedName>
</protein>
<keyword evidence="2" id="KW-0732">Signal</keyword>
<dbReference type="AlphaFoldDB" id="A0A1X7I5K1"/>
<dbReference type="NCBIfam" id="NF038117">
    <property type="entry name" value="choice_anch_I"/>
    <property type="match status" value="1"/>
</dbReference>
<dbReference type="InterPro" id="IPR011048">
    <property type="entry name" value="Haem_d1_sf"/>
</dbReference>
<feature type="compositionally biased region" description="Basic and acidic residues" evidence="1">
    <location>
        <begin position="437"/>
        <end position="449"/>
    </location>
</feature>
<proteinExistence type="predicted"/>
<dbReference type="PANTHER" id="PTHR46928:SF1">
    <property type="entry name" value="MESENCHYME-SPECIFIC CELL SURFACE GLYCOPROTEIN"/>
    <property type="match status" value="1"/>
</dbReference>
<evidence type="ECO:0000259" key="3">
    <source>
        <dbReference type="Pfam" id="PF22494"/>
    </source>
</evidence>
<reference evidence="5" key="1">
    <citation type="submission" date="2017-04" db="EMBL/GenBank/DDBJ databases">
        <authorList>
            <person name="Varghese N."/>
            <person name="Submissions S."/>
        </authorList>
    </citation>
    <scope>NUCLEOTIDE SEQUENCE [LARGE SCALE GENOMIC DNA]</scope>
    <source>
        <strain evidence="5">VDS</strain>
    </source>
</reference>
<evidence type="ECO:0000313" key="5">
    <source>
        <dbReference type="Proteomes" id="UP000193309"/>
    </source>
</evidence>
<dbReference type="InterPro" id="IPR055188">
    <property type="entry name" value="Choice_anch_I"/>
</dbReference>
<dbReference type="Pfam" id="PF22494">
    <property type="entry name" value="choice_anch_I"/>
    <property type="match status" value="1"/>
</dbReference>
<accession>A0A1X7I5K1</accession>
<keyword evidence="5" id="KW-1185">Reference proteome</keyword>
<dbReference type="STRING" id="1610489.SAMN06295981_0431"/>
<dbReference type="InterPro" id="IPR015943">
    <property type="entry name" value="WD40/YVTN_repeat-like_dom_sf"/>
</dbReference>
<evidence type="ECO:0000256" key="2">
    <source>
        <dbReference type="SAM" id="SignalP"/>
    </source>
</evidence>
<dbReference type="Proteomes" id="UP000193309">
    <property type="component" value="Unassembled WGS sequence"/>
</dbReference>
<feature type="region of interest" description="Disordered" evidence="1">
    <location>
        <begin position="426"/>
        <end position="453"/>
    </location>
</feature>
<dbReference type="PROSITE" id="PS51318">
    <property type="entry name" value="TAT"/>
    <property type="match status" value="1"/>
</dbReference>
<dbReference type="RefSeq" id="WP_085548581.1">
    <property type="nucleotide sequence ID" value="NZ_FXAR01000001.1"/>
</dbReference>
<dbReference type="OrthoDB" id="1016457at2"/>
<dbReference type="Gene3D" id="2.130.10.10">
    <property type="entry name" value="YVTN repeat-like/Quinoprotein amine dehydrogenase"/>
    <property type="match status" value="1"/>
</dbReference>
<sequence>MSLRRSAVALCAAAATGLSLFTPAHAAIVAEPIVHSAPGAALSVTPIGTYETGIFDASAAEIVDYHAGTQRVLTVNAQSGQIDVLDISDPTAPTKVGSVDAGQGTVINSVSVRADGLAVATVEPAADKTAPGSLLFFDAESLETFGTVTVGSLPDMVTITEDGKYALVANEGEPAEDYSVDPEGSVSVVTLPAGLAAATKDDVRTADFRAYNEPAALPEGVRIFGPEGTVAQNLEPEYITVQGGTAYVSLQENNALAVVDIETATVTKILPLGTVDHSVVPLDVSDRDDEINITTWLIKGILQPDSIASYQVGGTTYVVTANEGDARDWDAYSEEARVKHFGDEERGIAPICEDFNGLTAEGVADLQEDENLGRLTVTTANGYNAERDCYDQIHSFGARGFSIVDENGTRVFNSDDQFERITAAASPDNFNSNHSEANFEGRSDDKGPEPEGVALGEINGRTYAFIGLERIGGVMVYDVTDPASAAFVTYVNNRDFSAAPDSPEAGDLGAEGLVFIPATDSPTEKDLLVIGNEVSGTTTIFEVSDLVPAGSADLSSGSSLSSR</sequence>
<evidence type="ECO:0000313" key="4">
    <source>
        <dbReference type="EMBL" id="SMG09531.1"/>
    </source>
</evidence>
<feature type="signal peptide" evidence="2">
    <location>
        <begin position="1"/>
        <end position="26"/>
    </location>
</feature>
<evidence type="ECO:0000256" key="1">
    <source>
        <dbReference type="SAM" id="MobiDB-lite"/>
    </source>
</evidence>
<dbReference type="InterPro" id="IPR006311">
    <property type="entry name" value="TAT_signal"/>
</dbReference>
<gene>
    <name evidence="4" type="ORF">SAMN06295981_0431</name>
</gene>
<dbReference type="PANTHER" id="PTHR46928">
    <property type="entry name" value="MESENCHYME-SPECIFIC CELL SURFACE GLYCOPROTEIN"/>
    <property type="match status" value="1"/>
</dbReference>